<reference evidence="2" key="1">
    <citation type="journal article" date="2017" name="Genome Biol.">
        <title>Comparative genomics reveals high biological diversity and specific adaptations in the industrially and medically important fungal genus Aspergillus.</title>
        <authorList>
            <person name="de Vries R.P."/>
            <person name="Riley R."/>
            <person name="Wiebenga A."/>
            <person name="Aguilar-Osorio G."/>
            <person name="Amillis S."/>
            <person name="Uchima C.A."/>
            <person name="Anderluh G."/>
            <person name="Asadollahi M."/>
            <person name="Askin M."/>
            <person name="Barry K."/>
            <person name="Battaglia E."/>
            <person name="Bayram O."/>
            <person name="Benocci T."/>
            <person name="Braus-Stromeyer S.A."/>
            <person name="Caldana C."/>
            <person name="Canovas D."/>
            <person name="Cerqueira G.C."/>
            <person name="Chen F."/>
            <person name="Chen W."/>
            <person name="Choi C."/>
            <person name="Clum A."/>
            <person name="Dos Santos R.A."/>
            <person name="Damasio A.R."/>
            <person name="Diallinas G."/>
            <person name="Emri T."/>
            <person name="Fekete E."/>
            <person name="Flipphi M."/>
            <person name="Freyberg S."/>
            <person name="Gallo A."/>
            <person name="Gournas C."/>
            <person name="Habgood R."/>
            <person name="Hainaut M."/>
            <person name="Harispe M.L."/>
            <person name="Henrissat B."/>
            <person name="Hilden K.S."/>
            <person name="Hope R."/>
            <person name="Hossain A."/>
            <person name="Karabika E."/>
            <person name="Karaffa L."/>
            <person name="Karanyi Z."/>
            <person name="Krasevec N."/>
            <person name="Kuo A."/>
            <person name="Kusch H."/>
            <person name="LaButti K."/>
            <person name="Lagendijk E.L."/>
            <person name="Lapidus A."/>
            <person name="Levasseur A."/>
            <person name="Lindquist E."/>
            <person name="Lipzen A."/>
            <person name="Logrieco A.F."/>
            <person name="MacCabe A."/>
            <person name="Maekelae M.R."/>
            <person name="Malavazi I."/>
            <person name="Melin P."/>
            <person name="Meyer V."/>
            <person name="Mielnichuk N."/>
            <person name="Miskei M."/>
            <person name="Molnar A.P."/>
            <person name="Mule G."/>
            <person name="Ngan C.Y."/>
            <person name="Orejas M."/>
            <person name="Orosz E."/>
            <person name="Ouedraogo J.P."/>
            <person name="Overkamp K.M."/>
            <person name="Park H.-S."/>
            <person name="Perrone G."/>
            <person name="Piumi F."/>
            <person name="Punt P.J."/>
            <person name="Ram A.F."/>
            <person name="Ramon A."/>
            <person name="Rauscher S."/>
            <person name="Record E."/>
            <person name="Riano-Pachon D.M."/>
            <person name="Robert V."/>
            <person name="Roehrig J."/>
            <person name="Ruller R."/>
            <person name="Salamov A."/>
            <person name="Salih N.S."/>
            <person name="Samson R.A."/>
            <person name="Sandor E."/>
            <person name="Sanguinetti M."/>
            <person name="Schuetze T."/>
            <person name="Sepcic K."/>
            <person name="Shelest E."/>
            <person name="Sherlock G."/>
            <person name="Sophianopoulou V."/>
            <person name="Squina F.M."/>
            <person name="Sun H."/>
            <person name="Susca A."/>
            <person name="Todd R.B."/>
            <person name="Tsang A."/>
            <person name="Unkles S.E."/>
            <person name="van de Wiele N."/>
            <person name="van Rossen-Uffink D."/>
            <person name="Oliveira J.V."/>
            <person name="Vesth T.C."/>
            <person name="Visser J."/>
            <person name="Yu J.-H."/>
            <person name="Zhou M."/>
            <person name="Andersen M.R."/>
            <person name="Archer D.B."/>
            <person name="Baker S.E."/>
            <person name="Benoit I."/>
            <person name="Brakhage A.A."/>
            <person name="Braus G.H."/>
            <person name="Fischer R."/>
            <person name="Frisvad J.C."/>
            <person name="Goldman G.H."/>
            <person name="Houbraken J."/>
            <person name="Oakley B."/>
            <person name="Pocsi I."/>
            <person name="Scazzocchio C."/>
            <person name="Seiboth B."/>
            <person name="vanKuyk P.A."/>
            <person name="Wortman J."/>
            <person name="Dyer P.S."/>
            <person name="Grigoriev I.V."/>
        </authorList>
    </citation>
    <scope>NUCLEOTIDE SEQUENCE [LARGE SCALE GENOMIC DNA]</scope>
    <source>
        <strain evidence="2">CBS 106.47</strain>
    </source>
</reference>
<dbReference type="VEuPathDB" id="FungiDB:ASPFODRAFT_598637"/>
<gene>
    <name evidence="1" type="ORF">ASPFODRAFT_598637</name>
</gene>
<dbReference type="Proteomes" id="UP000184063">
    <property type="component" value="Unassembled WGS sequence"/>
</dbReference>
<name>A0A1M3THZ2_ASPLC</name>
<organism evidence="1 2">
    <name type="scientific">Aspergillus luchuensis (strain CBS 106.47)</name>
    <dbReference type="NCBI Taxonomy" id="1137211"/>
    <lineage>
        <taxon>Eukaryota</taxon>
        <taxon>Fungi</taxon>
        <taxon>Dikarya</taxon>
        <taxon>Ascomycota</taxon>
        <taxon>Pezizomycotina</taxon>
        <taxon>Eurotiomycetes</taxon>
        <taxon>Eurotiomycetidae</taxon>
        <taxon>Eurotiales</taxon>
        <taxon>Aspergillaceae</taxon>
        <taxon>Aspergillus</taxon>
        <taxon>Aspergillus subgen. Circumdati</taxon>
    </lineage>
</organism>
<sequence length="170" mass="19026">MASTGSYVARRATVYPRKVSLGICCFRIRMQQYGEDKKNSPPSALNVLILFFMGPSTKKRITVDDWDENSPTLTCPSLPQSMAYVHLFLREVNNIRTQSNNNLSSPSIGSNCPRFFPILHSLFQCVQQLLWATHNTGGSAVGRGRSPQCSCQFSRHGTHSLLPLQHLSLR</sequence>
<dbReference type="AlphaFoldDB" id="A0A1M3THZ2"/>
<proteinExistence type="predicted"/>
<protein>
    <submittedName>
        <fullName evidence="1">Uncharacterized protein</fullName>
    </submittedName>
</protein>
<dbReference type="EMBL" id="KV878241">
    <property type="protein sequence ID" value="OJZ86374.1"/>
    <property type="molecule type" value="Genomic_DNA"/>
</dbReference>
<evidence type="ECO:0000313" key="1">
    <source>
        <dbReference type="EMBL" id="OJZ86374.1"/>
    </source>
</evidence>
<evidence type="ECO:0000313" key="2">
    <source>
        <dbReference type="Proteomes" id="UP000184063"/>
    </source>
</evidence>
<accession>A0A1M3THZ2</accession>